<comment type="caution">
    <text evidence="1">The sequence shown here is derived from an EMBL/GenBank/DDBJ whole genome shotgun (WGS) entry which is preliminary data.</text>
</comment>
<feature type="non-terminal residue" evidence="1">
    <location>
        <position position="223"/>
    </location>
</feature>
<sequence>MGRLAAVVAAAATLTAGNGQTDLALDEAAATAPKPPSYTWPPFTNWDCVGVRGVLDWDEVYGQVLAGLRSPEQEGRAVAAVRRRRRGLPGPHGRDERGECPLGSLYFLVLYTYRMIQGGGMEAVQQSQHLASALRQFPFFVVAGGRWPTFEALDHFSHMHKALSRKAIENTLCEGVRGTSGIEWDAVLVAAKTGRGTRGEAGRCAATPAFEHRRPEGPAANPR</sequence>
<protein>
    <submittedName>
        <fullName evidence="1">Uncharacterized protein</fullName>
    </submittedName>
</protein>
<dbReference type="EMBL" id="CAUYUJ010000725">
    <property type="protein sequence ID" value="CAK0792208.1"/>
    <property type="molecule type" value="Genomic_DNA"/>
</dbReference>
<accession>A0ABN9PGX4</accession>
<name>A0ABN9PGX4_9DINO</name>
<proteinExistence type="predicted"/>
<evidence type="ECO:0000313" key="2">
    <source>
        <dbReference type="Proteomes" id="UP001189429"/>
    </source>
</evidence>
<gene>
    <name evidence="1" type="ORF">PCOR1329_LOCUS2860</name>
</gene>
<organism evidence="1 2">
    <name type="scientific">Prorocentrum cordatum</name>
    <dbReference type="NCBI Taxonomy" id="2364126"/>
    <lineage>
        <taxon>Eukaryota</taxon>
        <taxon>Sar</taxon>
        <taxon>Alveolata</taxon>
        <taxon>Dinophyceae</taxon>
        <taxon>Prorocentrales</taxon>
        <taxon>Prorocentraceae</taxon>
        <taxon>Prorocentrum</taxon>
    </lineage>
</organism>
<evidence type="ECO:0000313" key="1">
    <source>
        <dbReference type="EMBL" id="CAK0792208.1"/>
    </source>
</evidence>
<reference evidence="1" key="1">
    <citation type="submission" date="2023-10" db="EMBL/GenBank/DDBJ databases">
        <authorList>
            <person name="Chen Y."/>
            <person name="Shah S."/>
            <person name="Dougan E. K."/>
            <person name="Thang M."/>
            <person name="Chan C."/>
        </authorList>
    </citation>
    <scope>NUCLEOTIDE SEQUENCE [LARGE SCALE GENOMIC DNA]</scope>
</reference>
<dbReference type="Proteomes" id="UP001189429">
    <property type="component" value="Unassembled WGS sequence"/>
</dbReference>
<keyword evidence="2" id="KW-1185">Reference proteome</keyword>